<name>A0ABS6E896_9FIRM</name>
<accession>A0ABS6E896</accession>
<proteinExistence type="predicted"/>
<dbReference type="RefSeq" id="WP_216519584.1">
    <property type="nucleotide sequence ID" value="NZ_JAHLPM010000008.1"/>
</dbReference>
<sequence length="80" mass="9333">MFFSKKLKNLDILVEDLKDNEIYLCISKNKKGEVLDEEPVEIVGKELKALVEMQGQRRGLIRYGRELFYEVIGTKEKAEI</sequence>
<protein>
    <submittedName>
        <fullName evidence="1">Uncharacterized protein</fullName>
    </submittedName>
</protein>
<reference evidence="1 2" key="1">
    <citation type="submission" date="2021-06" db="EMBL/GenBank/DDBJ databases">
        <authorList>
            <person name="Sun Q."/>
            <person name="Li D."/>
        </authorList>
    </citation>
    <scope>NUCLEOTIDE SEQUENCE [LARGE SCALE GENOMIC DNA]</scope>
    <source>
        <strain evidence="1 2">MSJ-40</strain>
    </source>
</reference>
<evidence type="ECO:0000313" key="2">
    <source>
        <dbReference type="Proteomes" id="UP000749471"/>
    </source>
</evidence>
<comment type="caution">
    <text evidence="1">The sequence shown here is derived from an EMBL/GenBank/DDBJ whole genome shotgun (WGS) entry which is preliminary data.</text>
</comment>
<dbReference type="Proteomes" id="UP000749471">
    <property type="component" value="Unassembled WGS sequence"/>
</dbReference>
<keyword evidence="2" id="KW-1185">Reference proteome</keyword>
<evidence type="ECO:0000313" key="1">
    <source>
        <dbReference type="EMBL" id="MBU5438458.1"/>
    </source>
</evidence>
<organism evidence="1 2">
    <name type="scientific">Tissierella simiarum</name>
    <dbReference type="NCBI Taxonomy" id="2841534"/>
    <lineage>
        <taxon>Bacteria</taxon>
        <taxon>Bacillati</taxon>
        <taxon>Bacillota</taxon>
        <taxon>Tissierellia</taxon>
        <taxon>Tissierellales</taxon>
        <taxon>Tissierellaceae</taxon>
        <taxon>Tissierella</taxon>
    </lineage>
</organism>
<dbReference type="EMBL" id="JAHLPM010000008">
    <property type="protein sequence ID" value="MBU5438458.1"/>
    <property type="molecule type" value="Genomic_DNA"/>
</dbReference>
<gene>
    <name evidence="1" type="ORF">KQI42_10585</name>
</gene>